<name>A0A239ZEX9_9STAP</name>
<dbReference type="EMBL" id="LT906462">
    <property type="protein sequence ID" value="SNV69801.1"/>
    <property type="molecule type" value="Genomic_DNA"/>
</dbReference>
<dbReference type="InterPro" id="IPR029759">
    <property type="entry name" value="GPX_AS"/>
</dbReference>
<comment type="similarity">
    <text evidence="1 5">Belongs to the glutathione peroxidase family.</text>
</comment>
<proteinExistence type="inferred from homology"/>
<organism evidence="7 8">
    <name type="scientific">Mammaliicoccus stepanovicii</name>
    <dbReference type="NCBI Taxonomy" id="643214"/>
    <lineage>
        <taxon>Bacteria</taxon>
        <taxon>Bacillati</taxon>
        <taxon>Bacillota</taxon>
        <taxon>Bacilli</taxon>
        <taxon>Bacillales</taxon>
        <taxon>Staphylococcaceae</taxon>
        <taxon>Mammaliicoccus</taxon>
    </lineage>
</organism>
<dbReference type="Pfam" id="PF00255">
    <property type="entry name" value="GSHPx"/>
    <property type="match status" value="1"/>
</dbReference>
<dbReference type="RefSeq" id="WP_095088219.1">
    <property type="nucleotide sequence ID" value="NZ_BMDM01000005.1"/>
</dbReference>
<gene>
    <name evidence="7" type="primary">bsaA</name>
    <name evidence="7" type="ORF">SAMEA4384403_01491</name>
</gene>
<evidence type="ECO:0000256" key="5">
    <source>
        <dbReference type="RuleBase" id="RU000499"/>
    </source>
</evidence>
<dbReference type="PROSITE" id="PS00763">
    <property type="entry name" value="GLUTATHIONE_PEROXID_2"/>
    <property type="match status" value="1"/>
</dbReference>
<dbReference type="PROSITE" id="PS00460">
    <property type="entry name" value="GLUTATHIONE_PEROXID_1"/>
    <property type="match status" value="1"/>
</dbReference>
<dbReference type="CDD" id="cd00340">
    <property type="entry name" value="GSH_Peroxidase"/>
    <property type="match status" value="1"/>
</dbReference>
<dbReference type="InterPro" id="IPR000889">
    <property type="entry name" value="Glutathione_peroxidase"/>
</dbReference>
<dbReference type="PANTHER" id="PTHR11592">
    <property type="entry name" value="GLUTATHIONE PEROXIDASE"/>
    <property type="match status" value="1"/>
</dbReference>
<evidence type="ECO:0000256" key="2">
    <source>
        <dbReference type="ARBA" id="ARBA00022559"/>
    </source>
</evidence>
<protein>
    <recommendedName>
        <fullName evidence="5">Glutathione peroxidase</fullName>
    </recommendedName>
</protein>
<dbReference type="Proteomes" id="UP000242084">
    <property type="component" value="Chromosome 1"/>
</dbReference>
<evidence type="ECO:0000256" key="4">
    <source>
        <dbReference type="PIRSR" id="PIRSR000303-1"/>
    </source>
</evidence>
<evidence type="ECO:0000313" key="7">
    <source>
        <dbReference type="EMBL" id="SNV69801.1"/>
    </source>
</evidence>
<keyword evidence="3 5" id="KW-0560">Oxidoreductase</keyword>
<dbReference type="InterPro" id="IPR013766">
    <property type="entry name" value="Thioredoxin_domain"/>
</dbReference>
<dbReference type="FunFam" id="3.40.30.10:FF:000010">
    <property type="entry name" value="Glutathione peroxidase"/>
    <property type="match status" value="1"/>
</dbReference>
<reference evidence="7 8" key="1">
    <citation type="submission" date="2017-06" db="EMBL/GenBank/DDBJ databases">
        <authorList>
            <consortium name="Pathogen Informatics"/>
        </authorList>
    </citation>
    <scope>NUCLEOTIDE SEQUENCE [LARGE SCALE GENOMIC DNA]</scope>
    <source>
        <strain evidence="7 8">NCTC13839</strain>
    </source>
</reference>
<dbReference type="GO" id="GO:0034599">
    <property type="term" value="P:cellular response to oxidative stress"/>
    <property type="evidence" value="ECO:0007669"/>
    <property type="project" value="TreeGrafter"/>
</dbReference>
<sequence>MSIYDFEVARTNGDKYSLSEYKGKAILIVNTASECGFTPQFEGLEKLYQEYKDKGFVVLGFPCNQFGNQEPGDSNEAYQNCKLNYGVTFPMHEKIKVNGPEQHPLYDYLTTAKKGILNGKIKWNFTKFLINKDGDVVNRYSPQKSPDQLRNDIEELL</sequence>
<dbReference type="PROSITE" id="PS51355">
    <property type="entry name" value="GLUTATHIONE_PEROXID_3"/>
    <property type="match status" value="1"/>
</dbReference>
<dbReference type="Gene3D" id="3.40.30.10">
    <property type="entry name" value="Glutaredoxin"/>
    <property type="match status" value="1"/>
</dbReference>
<keyword evidence="2 5" id="KW-0575">Peroxidase</keyword>
<dbReference type="KEGG" id="sste:SAMEA4384403_1491"/>
<feature type="active site" evidence="4">
    <location>
        <position position="35"/>
    </location>
</feature>
<dbReference type="SUPFAM" id="SSF52833">
    <property type="entry name" value="Thioredoxin-like"/>
    <property type="match status" value="1"/>
</dbReference>
<dbReference type="PROSITE" id="PS51352">
    <property type="entry name" value="THIOREDOXIN_2"/>
    <property type="match status" value="1"/>
</dbReference>
<accession>A0A239ZEX9</accession>
<dbReference type="GO" id="GO:0004601">
    <property type="term" value="F:peroxidase activity"/>
    <property type="evidence" value="ECO:0007669"/>
    <property type="project" value="UniProtKB-KW"/>
</dbReference>
<evidence type="ECO:0000313" key="8">
    <source>
        <dbReference type="Proteomes" id="UP000242084"/>
    </source>
</evidence>
<dbReference type="InterPro" id="IPR029760">
    <property type="entry name" value="GPX_CS"/>
</dbReference>
<evidence type="ECO:0000259" key="6">
    <source>
        <dbReference type="PROSITE" id="PS51352"/>
    </source>
</evidence>
<dbReference type="InterPro" id="IPR036249">
    <property type="entry name" value="Thioredoxin-like_sf"/>
</dbReference>
<dbReference type="PANTHER" id="PTHR11592:SF78">
    <property type="entry name" value="GLUTATHIONE PEROXIDASE"/>
    <property type="match status" value="1"/>
</dbReference>
<dbReference type="OrthoDB" id="9789406at2"/>
<evidence type="ECO:0000256" key="3">
    <source>
        <dbReference type="ARBA" id="ARBA00023002"/>
    </source>
</evidence>
<keyword evidence="8" id="KW-1185">Reference proteome</keyword>
<dbReference type="PRINTS" id="PR01011">
    <property type="entry name" value="GLUTPROXDASE"/>
</dbReference>
<dbReference type="AlphaFoldDB" id="A0A239ZEX9"/>
<evidence type="ECO:0000256" key="1">
    <source>
        <dbReference type="ARBA" id="ARBA00006926"/>
    </source>
</evidence>
<dbReference type="PIRSF" id="PIRSF000303">
    <property type="entry name" value="Glutathion_perox"/>
    <property type="match status" value="1"/>
</dbReference>
<feature type="domain" description="Thioredoxin" evidence="6">
    <location>
        <begin position="1"/>
        <end position="157"/>
    </location>
</feature>